<protein>
    <submittedName>
        <fullName evidence="2">AAA family ATPase</fullName>
    </submittedName>
</protein>
<dbReference type="PANTHER" id="PTHR40396">
    <property type="entry name" value="ATPASE-LIKE PROTEIN"/>
    <property type="match status" value="1"/>
</dbReference>
<evidence type="ECO:0000313" key="2">
    <source>
        <dbReference type="EMBL" id="NEU67511.1"/>
    </source>
</evidence>
<dbReference type="PIRSF" id="PIRSF029347">
    <property type="entry name" value="RecF"/>
    <property type="match status" value="1"/>
</dbReference>
<dbReference type="SUPFAM" id="SSF52540">
    <property type="entry name" value="P-loop containing nucleoside triphosphate hydrolases"/>
    <property type="match status" value="1"/>
</dbReference>
<sequence length="330" mass="37566">MKINRLVIENFKSIERIELVEPNPFTVFVGPNGSGKSNIFEALEFFNLAVKTNRGTVESLFGGKDYFLNRRSSLNAVQVEVKLNSSSVHHLVQRTGLTGQPEYTVVGTRWGEEDPINVRQENNQLLANFVHLFINQNSKQKLNYSSDLQLTLSADNLEKVLKRVLDNPLFKDEVFEWLELFIPGFKSVEVSSNPFDGKETLLWYEKTFEKPFPKELLSDGTKNILALLTAVYQSDEPQFLCIEEPENGLHPQVLETLVNFFRQECKSKGHFIWLNTHSEAVVRHLTTDEIILVNKQNGATKTRQIKGRNIYDLPTDQAWLAGALGGGLPW</sequence>
<dbReference type="AlphaFoldDB" id="A0A6M0IJG2"/>
<dbReference type="GO" id="GO:0016887">
    <property type="term" value="F:ATP hydrolysis activity"/>
    <property type="evidence" value="ECO:0007669"/>
    <property type="project" value="InterPro"/>
</dbReference>
<dbReference type="Pfam" id="PF13304">
    <property type="entry name" value="AAA_21"/>
    <property type="match status" value="1"/>
</dbReference>
<dbReference type="EMBL" id="JAAGNZ010000001">
    <property type="protein sequence ID" value="NEU67511.1"/>
    <property type="molecule type" value="Genomic_DNA"/>
</dbReference>
<dbReference type="Proteomes" id="UP000477386">
    <property type="component" value="Unassembled WGS sequence"/>
</dbReference>
<dbReference type="PANTHER" id="PTHR40396:SF1">
    <property type="entry name" value="ATPASE AAA-TYPE CORE DOMAIN-CONTAINING PROTEIN"/>
    <property type="match status" value="1"/>
</dbReference>
<accession>A0A6M0IJG2</accession>
<reference evidence="2 3" key="1">
    <citation type="submission" date="2020-02" db="EMBL/GenBank/DDBJ databases">
        <title>Draft genome sequence of two Spirosoma agri KCTC 52727 and Spirosoma terrae KCTC 52035.</title>
        <authorList>
            <person name="Rojas J."/>
            <person name="Ambika Manirajan B."/>
            <person name="Ratering S."/>
            <person name="Suarez C."/>
            <person name="Schnell S."/>
        </authorList>
    </citation>
    <scope>NUCLEOTIDE SEQUENCE [LARGE SCALE GENOMIC DNA]</scope>
    <source>
        <strain evidence="2 3">KCTC 52727</strain>
    </source>
</reference>
<dbReference type="InterPro" id="IPR014555">
    <property type="entry name" value="RecF-like"/>
</dbReference>
<dbReference type="InterPro" id="IPR027417">
    <property type="entry name" value="P-loop_NTPase"/>
</dbReference>
<evidence type="ECO:0000259" key="1">
    <source>
        <dbReference type="Pfam" id="PF13304"/>
    </source>
</evidence>
<evidence type="ECO:0000313" key="3">
    <source>
        <dbReference type="Proteomes" id="UP000477386"/>
    </source>
</evidence>
<gene>
    <name evidence="2" type="ORF">GK091_11515</name>
</gene>
<dbReference type="Gene3D" id="3.40.50.300">
    <property type="entry name" value="P-loop containing nucleotide triphosphate hydrolases"/>
    <property type="match status" value="1"/>
</dbReference>
<comment type="caution">
    <text evidence="2">The sequence shown here is derived from an EMBL/GenBank/DDBJ whole genome shotgun (WGS) entry which is preliminary data.</text>
</comment>
<dbReference type="RefSeq" id="WP_164037647.1">
    <property type="nucleotide sequence ID" value="NZ_JAAGNZ010000001.1"/>
</dbReference>
<proteinExistence type="predicted"/>
<dbReference type="GO" id="GO:0005524">
    <property type="term" value="F:ATP binding"/>
    <property type="evidence" value="ECO:0007669"/>
    <property type="project" value="InterPro"/>
</dbReference>
<feature type="domain" description="ATPase AAA-type core" evidence="1">
    <location>
        <begin position="25"/>
        <end position="282"/>
    </location>
</feature>
<keyword evidence="3" id="KW-1185">Reference proteome</keyword>
<organism evidence="2 3">
    <name type="scientific">Spirosoma agri</name>
    <dbReference type="NCBI Taxonomy" id="1987381"/>
    <lineage>
        <taxon>Bacteria</taxon>
        <taxon>Pseudomonadati</taxon>
        <taxon>Bacteroidota</taxon>
        <taxon>Cytophagia</taxon>
        <taxon>Cytophagales</taxon>
        <taxon>Cytophagaceae</taxon>
        <taxon>Spirosoma</taxon>
    </lineage>
</organism>
<dbReference type="InterPro" id="IPR003959">
    <property type="entry name" value="ATPase_AAA_core"/>
</dbReference>
<name>A0A6M0IJG2_9BACT</name>